<evidence type="ECO:0000256" key="2">
    <source>
        <dbReference type="ARBA" id="ARBA00022786"/>
    </source>
</evidence>
<dbReference type="GO" id="GO:0006511">
    <property type="term" value="P:ubiquitin-dependent protein catabolic process"/>
    <property type="evidence" value="ECO:0007669"/>
    <property type="project" value="InterPro"/>
</dbReference>
<feature type="domain" description="SKP1 component POZ" evidence="5">
    <location>
        <begin position="5"/>
        <end position="66"/>
    </location>
</feature>
<dbReference type="PANTHER" id="PTHR11165">
    <property type="entry name" value="SKP1"/>
    <property type="match status" value="1"/>
</dbReference>
<comment type="caution">
    <text evidence="6">The sequence shown here is derived from an EMBL/GenBank/DDBJ whole genome shotgun (WGS) entry which is preliminary data.</text>
</comment>
<evidence type="ECO:0000313" key="7">
    <source>
        <dbReference type="Proteomes" id="UP000193920"/>
    </source>
</evidence>
<dbReference type="Proteomes" id="UP000193920">
    <property type="component" value="Unassembled WGS sequence"/>
</dbReference>
<comment type="similarity">
    <text evidence="1 3">Belongs to the SKP1 family.</text>
</comment>
<protein>
    <recommendedName>
        <fullName evidence="3">E3 ubiquitin ligase complex SCF subunit</fullName>
    </recommendedName>
</protein>
<comment type="subunit">
    <text evidence="3">Component of the SCF (SKP1-CUL1-F-box protein) E3 ubiquitin ligase complexes.</text>
</comment>
<feature type="domain" description="SKP1 component dimerisation" evidence="4">
    <location>
        <begin position="112"/>
        <end position="157"/>
    </location>
</feature>
<dbReference type="GO" id="GO:0016567">
    <property type="term" value="P:protein ubiquitination"/>
    <property type="evidence" value="ECO:0007669"/>
    <property type="project" value="UniProtKB-UniPathway"/>
</dbReference>
<dbReference type="SUPFAM" id="SSF54695">
    <property type="entry name" value="POZ domain"/>
    <property type="match status" value="1"/>
</dbReference>
<evidence type="ECO:0000256" key="3">
    <source>
        <dbReference type="PIRNR" id="PIRNR028729"/>
    </source>
</evidence>
<dbReference type="Pfam" id="PF03931">
    <property type="entry name" value="Skp1_POZ"/>
    <property type="match status" value="1"/>
</dbReference>
<evidence type="ECO:0000259" key="4">
    <source>
        <dbReference type="Pfam" id="PF01466"/>
    </source>
</evidence>
<dbReference type="SMART" id="SM00512">
    <property type="entry name" value="Skp1"/>
    <property type="match status" value="1"/>
</dbReference>
<dbReference type="InterPro" id="IPR016073">
    <property type="entry name" value="Skp1_comp_POZ"/>
</dbReference>
<proteinExistence type="inferred from homology"/>
<keyword evidence="7" id="KW-1185">Reference proteome</keyword>
<evidence type="ECO:0000256" key="1">
    <source>
        <dbReference type="ARBA" id="ARBA00009993"/>
    </source>
</evidence>
<dbReference type="InterPro" id="IPR001232">
    <property type="entry name" value="SKP1-like"/>
</dbReference>
<evidence type="ECO:0000313" key="6">
    <source>
        <dbReference type="EMBL" id="ORY62038.1"/>
    </source>
</evidence>
<gene>
    <name evidence="6" type="ORF">LY90DRAFT_407912</name>
</gene>
<dbReference type="InterPro" id="IPR016072">
    <property type="entry name" value="Skp1_comp_dimer"/>
</dbReference>
<dbReference type="UniPathway" id="UPA00143"/>
<comment type="pathway">
    <text evidence="3">Protein modification; protein ubiquitination.</text>
</comment>
<sequence length="157" mass="18311">MTEIKVNLISSDGRVFTIDKEVGMQSELLRDRLEYVDENDNENIPLPNVSGDALEKVIEYCEHHRNDSTDKYIHGDKYNDDWDKEYIKRLTPNEVLEVLYEVILAANYMNIKPLLDLTCGHVAKIIKGKKLEELRALFNIENVSTPEEEEEIKRENE</sequence>
<dbReference type="PIRSF" id="PIRSF028729">
    <property type="entry name" value="E3_ubiquit_lig_SCF_Skp"/>
    <property type="match status" value="1"/>
</dbReference>
<accession>A0A1Y2DRY6</accession>
<dbReference type="InterPro" id="IPR016897">
    <property type="entry name" value="SKP1"/>
</dbReference>
<keyword evidence="2 3" id="KW-0833">Ubl conjugation pathway</keyword>
<comment type="function">
    <text evidence="3">Essential component of the SCF (SKP1-CUL1-F-box protein) E3 ubiquitin ligase complexes, which mediate the ubiquitination and subsequent proteasomal degradation of target proteins.</text>
</comment>
<dbReference type="SUPFAM" id="SSF81382">
    <property type="entry name" value="Skp1 dimerisation domain-like"/>
    <property type="match status" value="1"/>
</dbReference>
<dbReference type="STRING" id="1754190.A0A1Y2DRY6"/>
<dbReference type="Pfam" id="PF01466">
    <property type="entry name" value="Skp1"/>
    <property type="match status" value="1"/>
</dbReference>
<name>A0A1Y2DRY6_9FUNG</name>
<dbReference type="CDD" id="cd18322">
    <property type="entry name" value="BTB_POZ_SKP1"/>
    <property type="match status" value="1"/>
</dbReference>
<dbReference type="InterPro" id="IPR036296">
    <property type="entry name" value="SKP1-like_dim_sf"/>
</dbReference>
<evidence type="ECO:0000259" key="5">
    <source>
        <dbReference type="Pfam" id="PF03931"/>
    </source>
</evidence>
<dbReference type="FunFam" id="3.30.710.10:FF:000026">
    <property type="entry name" value="E3 ubiquitin ligase complex SCF subunit"/>
    <property type="match status" value="1"/>
</dbReference>
<reference evidence="6 7" key="1">
    <citation type="submission" date="2016-08" db="EMBL/GenBank/DDBJ databases">
        <title>A Parts List for Fungal Cellulosomes Revealed by Comparative Genomics.</title>
        <authorList>
            <consortium name="DOE Joint Genome Institute"/>
            <person name="Haitjema C.H."/>
            <person name="Gilmore S.P."/>
            <person name="Henske J.K."/>
            <person name="Solomon K.V."/>
            <person name="De Groot R."/>
            <person name="Kuo A."/>
            <person name="Mondo S.J."/>
            <person name="Salamov A.A."/>
            <person name="Labutti K."/>
            <person name="Zhao Z."/>
            <person name="Chiniquy J."/>
            <person name="Barry K."/>
            <person name="Brewer H.M."/>
            <person name="Purvine S.O."/>
            <person name="Wright A.T."/>
            <person name="Boxma B."/>
            <person name="Van Alen T."/>
            <person name="Hackstein J.H."/>
            <person name="Baker S.E."/>
            <person name="Grigoriev I.V."/>
            <person name="O'Malley M.A."/>
        </authorList>
    </citation>
    <scope>NUCLEOTIDE SEQUENCE [LARGE SCALE GENOMIC DNA]</scope>
    <source>
        <strain evidence="6 7">G1</strain>
    </source>
</reference>
<dbReference type="EMBL" id="MCOG01000058">
    <property type="protein sequence ID" value="ORY62038.1"/>
    <property type="molecule type" value="Genomic_DNA"/>
</dbReference>
<dbReference type="Gene3D" id="3.30.710.10">
    <property type="entry name" value="Potassium Channel Kv1.1, Chain A"/>
    <property type="match status" value="1"/>
</dbReference>
<dbReference type="InterPro" id="IPR011333">
    <property type="entry name" value="SKP1/BTB/POZ_sf"/>
</dbReference>
<organism evidence="6 7">
    <name type="scientific">Neocallimastix californiae</name>
    <dbReference type="NCBI Taxonomy" id="1754190"/>
    <lineage>
        <taxon>Eukaryota</taxon>
        <taxon>Fungi</taxon>
        <taxon>Fungi incertae sedis</taxon>
        <taxon>Chytridiomycota</taxon>
        <taxon>Chytridiomycota incertae sedis</taxon>
        <taxon>Neocallimastigomycetes</taxon>
        <taxon>Neocallimastigales</taxon>
        <taxon>Neocallimastigaceae</taxon>
        <taxon>Neocallimastix</taxon>
    </lineage>
</organism>
<keyword evidence="6" id="KW-0436">Ligase</keyword>
<dbReference type="AlphaFoldDB" id="A0A1Y2DRY6"/>
<dbReference type="OrthoDB" id="2342932at2759"/>
<dbReference type="GO" id="GO:0016874">
    <property type="term" value="F:ligase activity"/>
    <property type="evidence" value="ECO:0007669"/>
    <property type="project" value="UniProtKB-KW"/>
</dbReference>